<sequence length="109" mass="13098">MKIFDELIRELNLKDLPLSKTQFTWSNFWCCRLDRFSYGRQEAEVRAIFDHCPVILDFSKANWGPTPSRFDVWLENKDFSKAFEGWWRDASATGWEGYKFMMRLKISKD</sequence>
<protein>
    <submittedName>
        <fullName evidence="1">Endonuclease/exonuclease/phosphatase</fullName>
    </submittedName>
</protein>
<feature type="non-terminal residue" evidence="1">
    <location>
        <position position="109"/>
    </location>
</feature>
<gene>
    <name evidence="1" type="ORF">TorRG33x02_175790</name>
</gene>
<dbReference type="InParanoid" id="A0A2P5EM50"/>
<dbReference type="SUPFAM" id="SSF56219">
    <property type="entry name" value="DNase I-like"/>
    <property type="match status" value="1"/>
</dbReference>
<dbReference type="InterPro" id="IPR036691">
    <property type="entry name" value="Endo/exonu/phosph_ase_sf"/>
</dbReference>
<evidence type="ECO:0000313" key="1">
    <source>
        <dbReference type="EMBL" id="PON86643.1"/>
    </source>
</evidence>
<dbReference type="GO" id="GO:0004527">
    <property type="term" value="F:exonuclease activity"/>
    <property type="evidence" value="ECO:0007669"/>
    <property type="project" value="UniProtKB-KW"/>
</dbReference>
<comment type="caution">
    <text evidence="1">The sequence shown here is derived from an EMBL/GenBank/DDBJ whole genome shotgun (WGS) entry which is preliminary data.</text>
</comment>
<organism evidence="1 2">
    <name type="scientific">Trema orientale</name>
    <name type="common">Charcoal tree</name>
    <name type="synonym">Celtis orientalis</name>
    <dbReference type="NCBI Taxonomy" id="63057"/>
    <lineage>
        <taxon>Eukaryota</taxon>
        <taxon>Viridiplantae</taxon>
        <taxon>Streptophyta</taxon>
        <taxon>Embryophyta</taxon>
        <taxon>Tracheophyta</taxon>
        <taxon>Spermatophyta</taxon>
        <taxon>Magnoliopsida</taxon>
        <taxon>eudicotyledons</taxon>
        <taxon>Gunneridae</taxon>
        <taxon>Pentapetalae</taxon>
        <taxon>rosids</taxon>
        <taxon>fabids</taxon>
        <taxon>Rosales</taxon>
        <taxon>Cannabaceae</taxon>
        <taxon>Trema</taxon>
    </lineage>
</organism>
<name>A0A2P5EM50_TREOI</name>
<dbReference type="GO" id="GO:0004519">
    <property type="term" value="F:endonuclease activity"/>
    <property type="evidence" value="ECO:0007669"/>
    <property type="project" value="UniProtKB-KW"/>
</dbReference>
<evidence type="ECO:0000313" key="2">
    <source>
        <dbReference type="Proteomes" id="UP000237000"/>
    </source>
</evidence>
<keyword evidence="2" id="KW-1185">Reference proteome</keyword>
<dbReference type="EMBL" id="JXTC01000129">
    <property type="protein sequence ID" value="PON86643.1"/>
    <property type="molecule type" value="Genomic_DNA"/>
</dbReference>
<dbReference type="AlphaFoldDB" id="A0A2P5EM50"/>
<keyword evidence="1" id="KW-0255">Endonuclease</keyword>
<dbReference type="OrthoDB" id="1750912at2759"/>
<proteinExistence type="predicted"/>
<reference evidence="2" key="1">
    <citation type="submission" date="2016-06" db="EMBL/GenBank/DDBJ databases">
        <title>Parallel loss of symbiosis genes in relatives of nitrogen-fixing non-legume Parasponia.</title>
        <authorList>
            <person name="Van Velzen R."/>
            <person name="Holmer R."/>
            <person name="Bu F."/>
            <person name="Rutten L."/>
            <person name="Van Zeijl A."/>
            <person name="Liu W."/>
            <person name="Santuari L."/>
            <person name="Cao Q."/>
            <person name="Sharma T."/>
            <person name="Shen D."/>
            <person name="Roswanjaya Y."/>
            <person name="Wardhani T."/>
            <person name="Kalhor M.S."/>
            <person name="Jansen J."/>
            <person name="Van den Hoogen J."/>
            <person name="Gungor B."/>
            <person name="Hartog M."/>
            <person name="Hontelez J."/>
            <person name="Verver J."/>
            <person name="Yang W.-C."/>
            <person name="Schijlen E."/>
            <person name="Repin R."/>
            <person name="Schilthuizen M."/>
            <person name="Schranz E."/>
            <person name="Heidstra R."/>
            <person name="Miyata K."/>
            <person name="Fedorova E."/>
            <person name="Kohlen W."/>
            <person name="Bisseling T."/>
            <person name="Smit S."/>
            <person name="Geurts R."/>
        </authorList>
    </citation>
    <scope>NUCLEOTIDE SEQUENCE [LARGE SCALE GENOMIC DNA]</scope>
    <source>
        <strain evidence="2">cv. RG33-2</strain>
    </source>
</reference>
<dbReference type="Proteomes" id="UP000237000">
    <property type="component" value="Unassembled WGS sequence"/>
</dbReference>
<keyword evidence="1" id="KW-0378">Hydrolase</keyword>
<accession>A0A2P5EM50</accession>
<keyword evidence="1" id="KW-0540">Nuclease</keyword>
<keyword evidence="1" id="KW-0269">Exonuclease</keyword>